<evidence type="ECO:0000256" key="12">
    <source>
        <dbReference type="ARBA" id="ARBA00048126"/>
    </source>
</evidence>
<dbReference type="InterPro" id="IPR006139">
    <property type="entry name" value="D-isomer_2_OHA_DH_cat_dom"/>
</dbReference>
<evidence type="ECO:0000259" key="15">
    <source>
        <dbReference type="PROSITE" id="PS51671"/>
    </source>
</evidence>
<keyword evidence="10" id="KW-0718">Serine biosynthesis</keyword>
<dbReference type="STRING" id="1184267.A11Q_1843"/>
<evidence type="ECO:0000256" key="2">
    <source>
        <dbReference type="ARBA" id="ARBA00005216"/>
    </source>
</evidence>
<dbReference type="eggNOG" id="COG0111">
    <property type="taxonomic scope" value="Bacteria"/>
</dbReference>
<evidence type="ECO:0000256" key="8">
    <source>
        <dbReference type="ARBA" id="ARBA00023002"/>
    </source>
</evidence>
<evidence type="ECO:0000256" key="14">
    <source>
        <dbReference type="RuleBase" id="RU003719"/>
    </source>
</evidence>
<dbReference type="AlphaFoldDB" id="M4VS92"/>
<dbReference type="Proteomes" id="UP000012040">
    <property type="component" value="Chromosome"/>
</dbReference>
<evidence type="ECO:0000256" key="1">
    <source>
        <dbReference type="ARBA" id="ARBA00003800"/>
    </source>
</evidence>
<dbReference type="PROSITE" id="PS51671">
    <property type="entry name" value="ACT"/>
    <property type="match status" value="1"/>
</dbReference>
<comment type="pathway">
    <text evidence="2">Amino-acid biosynthesis; L-serine biosynthesis; L-serine from 3-phospho-D-glycerate: step 1/3.</text>
</comment>
<evidence type="ECO:0000256" key="11">
    <source>
        <dbReference type="ARBA" id="ARBA00030455"/>
    </source>
</evidence>
<keyword evidence="17" id="KW-1185">Reference proteome</keyword>
<dbReference type="Pfam" id="PF02826">
    <property type="entry name" value="2-Hacid_dh_C"/>
    <property type="match status" value="1"/>
</dbReference>
<evidence type="ECO:0000313" key="17">
    <source>
        <dbReference type="Proteomes" id="UP000012040"/>
    </source>
</evidence>
<comment type="similarity">
    <text evidence="3 14">Belongs to the D-isomer specific 2-hydroxyacid dehydrogenase family.</text>
</comment>
<dbReference type="PATRIC" id="fig|1184267.3.peg.1866"/>
<dbReference type="EC" id="1.1.1.95" evidence="5"/>
<dbReference type="NCBIfam" id="NF008759">
    <property type="entry name" value="PRK11790.1"/>
    <property type="match status" value="1"/>
</dbReference>
<dbReference type="Gene3D" id="3.40.50.720">
    <property type="entry name" value="NAD(P)-binding Rossmann-like Domain"/>
    <property type="match status" value="2"/>
</dbReference>
<sequence length="402" mass="44184">MRILLAENIHSVAKEKLIEEGFKVDLLTHAPSEDEYNQILQNYDVLGIRSKSDINERILQNNQHLLAIGAFCIGTNQIDLTCANNFGIPVFNAPHSNTRSVAELVMAEMIALSRQLGDRNTLAHQGEWVKSAEGSREVRGKTLGIVGYGHIGSQVSILAEAFGMKVIFYDIVKKLPLGNARATTHLHELLKEADFISLHVPETPETMNMISSAELTTMKKGSYVINASRGTVIVIEDLVNALKSNHIAGCALDVFPQEPASNKEKFKSPLQGLKNVILTPHIGGSTEEAQYAIGLEVAESFRKFIRYGTTAGAVNFPNVDLGAKDKVTRIMNVHRNEPGVLGELNGFISEAKANIQGQYLSTDQKIGYLVTDLELDWATTTAEQLAAKFESSKRNIKTRIVF</sequence>
<evidence type="ECO:0000256" key="6">
    <source>
        <dbReference type="ARBA" id="ARBA00021582"/>
    </source>
</evidence>
<dbReference type="KEGG" id="bex:A11Q_1843"/>
<evidence type="ECO:0000256" key="5">
    <source>
        <dbReference type="ARBA" id="ARBA00013143"/>
    </source>
</evidence>
<dbReference type="InterPro" id="IPR029752">
    <property type="entry name" value="D-isomer_DH_CS1"/>
</dbReference>
<dbReference type="InterPro" id="IPR006140">
    <property type="entry name" value="D-isomer_DH_NAD-bd"/>
</dbReference>
<dbReference type="PROSITE" id="PS00670">
    <property type="entry name" value="D_2_HYDROXYACID_DH_2"/>
    <property type="match status" value="1"/>
</dbReference>
<keyword evidence="7" id="KW-0028">Amino-acid biosynthesis</keyword>
<reference evidence="16 17" key="1">
    <citation type="journal article" date="2013" name="ISME J.">
        <title>By their genes ye shall know them: genomic signatures of predatory bacteria.</title>
        <authorList>
            <person name="Pasternak Z."/>
            <person name="Pietrokovski S."/>
            <person name="Rotem O."/>
            <person name="Gophna U."/>
            <person name="Lurie-Weinberger M.N."/>
            <person name="Jurkevitch E."/>
        </authorList>
    </citation>
    <scope>NUCLEOTIDE SEQUENCE [LARGE SCALE GENOMIC DNA]</scope>
    <source>
        <strain evidence="16 17">JSS</strain>
    </source>
</reference>
<gene>
    <name evidence="16" type="ORF">A11Q_1843</name>
</gene>
<evidence type="ECO:0000256" key="9">
    <source>
        <dbReference type="ARBA" id="ARBA00023027"/>
    </source>
</evidence>
<feature type="domain" description="ACT" evidence="15">
    <location>
        <begin position="329"/>
        <end position="402"/>
    </location>
</feature>
<dbReference type="PANTHER" id="PTHR42789:SF1">
    <property type="entry name" value="D-ISOMER SPECIFIC 2-HYDROXYACID DEHYDROGENASE FAMILY PROTEIN (AFU_ORTHOLOGUE AFUA_6G10090)"/>
    <property type="match status" value="1"/>
</dbReference>
<dbReference type="InterPro" id="IPR029753">
    <property type="entry name" value="D-isomer_DH_CS"/>
</dbReference>
<dbReference type="InterPro" id="IPR054480">
    <property type="entry name" value="AHAS_small-like_ACT"/>
</dbReference>
<comment type="function">
    <text evidence="1">Catalyzes the reversible oxidation of 3-phospho-D-glycerate to 3-phosphonooxypyruvate, the first step of the phosphorylated L-serine biosynthesis pathway. Also catalyzes the reversible oxidation of 2-hydroxyglutarate to 2-oxoglutarate.</text>
</comment>
<name>M4VS92_9BACT</name>
<dbReference type="CDD" id="cd12176">
    <property type="entry name" value="PGDH_3"/>
    <property type="match status" value="1"/>
</dbReference>
<dbReference type="SUPFAM" id="SSF55021">
    <property type="entry name" value="ACT-like"/>
    <property type="match status" value="1"/>
</dbReference>
<proteinExistence type="inferred from homology"/>
<protein>
    <recommendedName>
        <fullName evidence="6">D-3-phosphoglycerate dehydrogenase</fullName>
        <ecNumber evidence="4">1.1.1.399</ecNumber>
        <ecNumber evidence="5">1.1.1.95</ecNumber>
    </recommendedName>
    <alternativeName>
        <fullName evidence="11">2-oxoglutarate reductase</fullName>
    </alternativeName>
</protein>
<evidence type="ECO:0000256" key="10">
    <source>
        <dbReference type="ARBA" id="ARBA00023299"/>
    </source>
</evidence>
<dbReference type="GO" id="GO:0051287">
    <property type="term" value="F:NAD binding"/>
    <property type="evidence" value="ECO:0007669"/>
    <property type="project" value="InterPro"/>
</dbReference>
<dbReference type="InterPro" id="IPR050857">
    <property type="entry name" value="D-2-hydroxyacid_DH"/>
</dbReference>
<keyword evidence="8 14" id="KW-0560">Oxidoreductase</keyword>
<dbReference type="PROSITE" id="PS00065">
    <property type="entry name" value="D_2_HYDROXYACID_DH_1"/>
    <property type="match status" value="1"/>
</dbReference>
<dbReference type="Pfam" id="PF00389">
    <property type="entry name" value="2-Hacid_dh"/>
    <property type="match status" value="1"/>
</dbReference>
<dbReference type="PANTHER" id="PTHR42789">
    <property type="entry name" value="D-ISOMER SPECIFIC 2-HYDROXYACID DEHYDROGENASE FAMILY PROTEIN (AFU_ORTHOLOGUE AFUA_6G10090)"/>
    <property type="match status" value="1"/>
</dbReference>
<dbReference type="PROSITE" id="PS00671">
    <property type="entry name" value="D_2_HYDROXYACID_DH_3"/>
    <property type="match status" value="1"/>
</dbReference>
<dbReference type="GO" id="GO:0047545">
    <property type="term" value="F:(S)-2-hydroxyglutarate dehydrogenase activity"/>
    <property type="evidence" value="ECO:0007669"/>
    <property type="project" value="UniProtKB-ARBA"/>
</dbReference>
<evidence type="ECO:0000256" key="7">
    <source>
        <dbReference type="ARBA" id="ARBA00022605"/>
    </source>
</evidence>
<evidence type="ECO:0000256" key="13">
    <source>
        <dbReference type="ARBA" id="ARBA00048731"/>
    </source>
</evidence>
<dbReference type="SUPFAM" id="SSF52283">
    <property type="entry name" value="Formate/glycerate dehydrogenase catalytic domain-like"/>
    <property type="match status" value="1"/>
</dbReference>
<evidence type="ECO:0000313" key="16">
    <source>
        <dbReference type="EMBL" id="AGH96059.1"/>
    </source>
</evidence>
<accession>M4VS92</accession>
<evidence type="ECO:0000256" key="3">
    <source>
        <dbReference type="ARBA" id="ARBA00005854"/>
    </source>
</evidence>
<dbReference type="InterPro" id="IPR045865">
    <property type="entry name" value="ACT-like_dom_sf"/>
</dbReference>
<dbReference type="InterPro" id="IPR036291">
    <property type="entry name" value="NAD(P)-bd_dom_sf"/>
</dbReference>
<dbReference type="HOGENOM" id="CLU_019796_9_2_7"/>
<dbReference type="Gene3D" id="3.30.70.260">
    <property type="match status" value="1"/>
</dbReference>
<comment type="catalytic activity">
    <reaction evidence="13">
        <text>(2R)-3-phosphoglycerate + NAD(+) = 3-phosphooxypyruvate + NADH + H(+)</text>
        <dbReference type="Rhea" id="RHEA:12641"/>
        <dbReference type="ChEBI" id="CHEBI:15378"/>
        <dbReference type="ChEBI" id="CHEBI:18110"/>
        <dbReference type="ChEBI" id="CHEBI:57540"/>
        <dbReference type="ChEBI" id="CHEBI:57945"/>
        <dbReference type="ChEBI" id="CHEBI:58272"/>
        <dbReference type="EC" id="1.1.1.95"/>
    </reaction>
</comment>
<organism evidence="16 17">
    <name type="scientific">Pseudobdellovibrio exovorus JSS</name>
    <dbReference type="NCBI Taxonomy" id="1184267"/>
    <lineage>
        <taxon>Bacteria</taxon>
        <taxon>Pseudomonadati</taxon>
        <taxon>Bdellovibrionota</taxon>
        <taxon>Bdellovibrionia</taxon>
        <taxon>Bdellovibrionales</taxon>
        <taxon>Pseudobdellovibrionaceae</taxon>
        <taxon>Pseudobdellovibrio</taxon>
    </lineage>
</organism>
<dbReference type="FunFam" id="3.40.50.720:FF:000041">
    <property type="entry name" value="D-3-phosphoglycerate dehydrogenase"/>
    <property type="match status" value="1"/>
</dbReference>
<dbReference type="GO" id="GO:0006564">
    <property type="term" value="P:L-serine biosynthetic process"/>
    <property type="evidence" value="ECO:0007669"/>
    <property type="project" value="UniProtKB-KW"/>
</dbReference>
<dbReference type="InterPro" id="IPR002912">
    <property type="entry name" value="ACT_dom"/>
</dbReference>
<dbReference type="EMBL" id="CP003537">
    <property type="protein sequence ID" value="AGH96059.1"/>
    <property type="molecule type" value="Genomic_DNA"/>
</dbReference>
<dbReference type="Pfam" id="PF22629">
    <property type="entry name" value="ACT_AHAS_ss"/>
    <property type="match status" value="1"/>
</dbReference>
<dbReference type="RefSeq" id="WP_015470549.1">
    <property type="nucleotide sequence ID" value="NC_020813.1"/>
</dbReference>
<dbReference type="EC" id="1.1.1.399" evidence="4"/>
<keyword evidence="9" id="KW-0520">NAD</keyword>
<comment type="catalytic activity">
    <reaction evidence="12">
        <text>(R)-2-hydroxyglutarate + NAD(+) = 2-oxoglutarate + NADH + H(+)</text>
        <dbReference type="Rhea" id="RHEA:49612"/>
        <dbReference type="ChEBI" id="CHEBI:15378"/>
        <dbReference type="ChEBI" id="CHEBI:15801"/>
        <dbReference type="ChEBI" id="CHEBI:16810"/>
        <dbReference type="ChEBI" id="CHEBI:57540"/>
        <dbReference type="ChEBI" id="CHEBI:57945"/>
        <dbReference type="EC" id="1.1.1.399"/>
    </reaction>
</comment>
<evidence type="ECO:0000256" key="4">
    <source>
        <dbReference type="ARBA" id="ARBA00013001"/>
    </source>
</evidence>
<dbReference type="GO" id="GO:0004617">
    <property type="term" value="F:phosphoglycerate dehydrogenase activity"/>
    <property type="evidence" value="ECO:0007669"/>
    <property type="project" value="UniProtKB-EC"/>
</dbReference>
<dbReference type="OrthoDB" id="5288385at2"/>
<dbReference type="SUPFAM" id="SSF51735">
    <property type="entry name" value="NAD(P)-binding Rossmann-fold domains"/>
    <property type="match status" value="1"/>
</dbReference>
<dbReference type="UniPathway" id="UPA00135">
    <property type="reaction ID" value="UER00196"/>
</dbReference>